<dbReference type="OrthoDB" id="19653at2759"/>
<keyword evidence="2" id="KW-0719">Serine esterase</keyword>
<keyword evidence="5" id="KW-0325">Glycoprotein</keyword>
<dbReference type="AlphaFoldDB" id="A0A1Y1LZP0"/>
<dbReference type="GO" id="GO:0052689">
    <property type="term" value="F:carboxylic ester hydrolase activity"/>
    <property type="evidence" value="ECO:0007669"/>
    <property type="project" value="UniProtKB-KW"/>
</dbReference>
<dbReference type="InterPro" id="IPR019826">
    <property type="entry name" value="Carboxylesterase_B_AS"/>
</dbReference>
<protein>
    <recommendedName>
        <fullName evidence="6">Carboxylic ester hydrolase</fullName>
        <ecNumber evidence="6">3.1.1.-</ecNumber>
    </recommendedName>
</protein>
<comment type="similarity">
    <text evidence="1 6">Belongs to the type-B carboxylesterase/lipase family.</text>
</comment>
<feature type="signal peptide" evidence="6">
    <location>
        <begin position="1"/>
        <end position="22"/>
    </location>
</feature>
<organism evidence="8">
    <name type="scientific">Photinus pyralis</name>
    <name type="common">Common eastern firefly</name>
    <name type="synonym">Lampyris pyralis</name>
    <dbReference type="NCBI Taxonomy" id="7054"/>
    <lineage>
        <taxon>Eukaryota</taxon>
        <taxon>Metazoa</taxon>
        <taxon>Ecdysozoa</taxon>
        <taxon>Arthropoda</taxon>
        <taxon>Hexapoda</taxon>
        <taxon>Insecta</taxon>
        <taxon>Pterygota</taxon>
        <taxon>Neoptera</taxon>
        <taxon>Endopterygota</taxon>
        <taxon>Coleoptera</taxon>
        <taxon>Polyphaga</taxon>
        <taxon>Elateriformia</taxon>
        <taxon>Elateroidea</taxon>
        <taxon>Lampyridae</taxon>
        <taxon>Lampyrinae</taxon>
        <taxon>Photinus</taxon>
    </lineage>
</organism>
<evidence type="ECO:0000256" key="5">
    <source>
        <dbReference type="ARBA" id="ARBA00023180"/>
    </source>
</evidence>
<keyword evidence="4" id="KW-1015">Disulfide bond</keyword>
<evidence type="ECO:0000313" key="10">
    <source>
        <dbReference type="Proteomes" id="UP000327044"/>
    </source>
</evidence>
<evidence type="ECO:0000256" key="2">
    <source>
        <dbReference type="ARBA" id="ARBA00022487"/>
    </source>
</evidence>
<dbReference type="SUPFAM" id="SSF53474">
    <property type="entry name" value="alpha/beta-Hydrolases"/>
    <property type="match status" value="1"/>
</dbReference>
<dbReference type="EC" id="3.1.1.-" evidence="6"/>
<evidence type="ECO:0000313" key="9">
    <source>
        <dbReference type="EMBL" id="KAB0797810.1"/>
    </source>
</evidence>
<dbReference type="InterPro" id="IPR029058">
    <property type="entry name" value="AB_hydrolase_fold"/>
</dbReference>
<accession>A0A1Y1LZP0</accession>
<name>A0A1Y1LZP0_PHOPY</name>
<feature type="domain" description="Carboxylesterase type B" evidence="7">
    <location>
        <begin position="25"/>
        <end position="535"/>
    </location>
</feature>
<dbReference type="PROSITE" id="PS00122">
    <property type="entry name" value="CARBOXYLESTERASE_B_1"/>
    <property type="match status" value="1"/>
</dbReference>
<dbReference type="InterPro" id="IPR019819">
    <property type="entry name" value="Carboxylesterase_B_CS"/>
</dbReference>
<reference evidence="9" key="3">
    <citation type="submission" date="2019-08" db="EMBL/GenBank/DDBJ databases">
        <authorList>
            <consortium name="Photinus pyralis genome working group"/>
            <person name="Fallon T.R."/>
            <person name="Sander Lower S.E."/>
            <person name="Weng J.-K."/>
        </authorList>
    </citation>
    <scope>NUCLEOTIDE SEQUENCE</scope>
    <source>
        <strain evidence="9">1611_PpyrPB1</strain>
        <tissue evidence="9">Whole body</tissue>
    </source>
</reference>
<evidence type="ECO:0000313" key="8">
    <source>
        <dbReference type="EMBL" id="JAV77515.1"/>
    </source>
</evidence>
<evidence type="ECO:0000256" key="6">
    <source>
        <dbReference type="RuleBase" id="RU361235"/>
    </source>
</evidence>
<evidence type="ECO:0000256" key="4">
    <source>
        <dbReference type="ARBA" id="ARBA00023157"/>
    </source>
</evidence>
<dbReference type="InterPro" id="IPR050309">
    <property type="entry name" value="Type-B_Carboxylest/Lipase"/>
</dbReference>
<dbReference type="Gene3D" id="3.40.50.1820">
    <property type="entry name" value="alpha/beta hydrolase"/>
    <property type="match status" value="1"/>
</dbReference>
<dbReference type="EMBL" id="VVIM01000006">
    <property type="protein sequence ID" value="KAB0797810.1"/>
    <property type="molecule type" value="Genomic_DNA"/>
</dbReference>
<evidence type="ECO:0000256" key="1">
    <source>
        <dbReference type="ARBA" id="ARBA00005964"/>
    </source>
</evidence>
<dbReference type="PROSITE" id="PS00941">
    <property type="entry name" value="CARBOXYLESTERASE_B_2"/>
    <property type="match status" value="1"/>
</dbReference>
<proteinExistence type="inferred from homology"/>
<feature type="chain" id="PRO_5033827457" description="Carboxylic ester hydrolase" evidence="6">
    <location>
        <begin position="23"/>
        <end position="551"/>
    </location>
</feature>
<dbReference type="PANTHER" id="PTHR11559">
    <property type="entry name" value="CARBOXYLESTERASE"/>
    <property type="match status" value="1"/>
</dbReference>
<keyword evidence="6" id="KW-0732">Signal</keyword>
<keyword evidence="10" id="KW-1185">Reference proteome</keyword>
<sequence>MIQLVALAAFSTLFWVYHSAHGGLIVSTEFGYVQGGIRRTWNNRTFSSFTGIPYAKPPIGDLRFKPPVSVDPWRDVYQATGSHNVCPQAELLAKGIVPIGDEDCLFLNVYTPKTRESPFNTEVYPVLVFLHGGSFSIGSAREDWIGPEILLDKDVVLVTVNYRLGALGFLSFQDPVISGNNGLKDQALAIRWVFRNIHNFGGDPNKLTLFGNSAGGVATHLHTMSPLSKHFLNSAIIQSGNGLFLPILSSTYHPIFYANILADCVNCPHSSSKNFLKCIRTVHAYTIINCNSKFENLTAIPFRPIVEITRHGAFLTDSPDYLIRSRAVRSIPIMTGVVTDEAGYQAADIMYHSSKLNLLNQHFNHFVVHLFNIRHPFDTWLRSFYFNNKTIDQTNRFQLSKMLSDGFFYRVNEEMIRLYQPRLDNPTFQYLFGYRGSESYGNLFVPNYDFGVTHTDELFYLLPRKNLFPNYVPSESDRKVSELLSTFWVNFAKTDHPTPYGDRTLSIRWNGVSSQNCEYLEILGHDQLQMKDRMFFDRTAMWRNMYQLGFS</sequence>
<dbReference type="EMBL" id="GEZM01046101">
    <property type="protein sequence ID" value="JAV77515.1"/>
    <property type="molecule type" value="Transcribed_RNA"/>
</dbReference>
<dbReference type="Proteomes" id="UP000327044">
    <property type="component" value="Unassembled WGS sequence"/>
</dbReference>
<reference evidence="9 10" key="2">
    <citation type="journal article" date="2018" name="Elife">
        <title>Firefly genomes illuminate parallel origins of bioluminescence in beetles.</title>
        <authorList>
            <person name="Fallon T.R."/>
            <person name="Lower S.E."/>
            <person name="Chang C.H."/>
            <person name="Bessho-Uehara M."/>
            <person name="Martin G.J."/>
            <person name="Bewick A.J."/>
            <person name="Behringer M."/>
            <person name="Debat H.J."/>
            <person name="Wong I."/>
            <person name="Day J.C."/>
            <person name="Suvorov A."/>
            <person name="Silva C.J."/>
            <person name="Stanger-Hall K.F."/>
            <person name="Hall D.W."/>
            <person name="Schmitz R.J."/>
            <person name="Nelson D.R."/>
            <person name="Lewis S.M."/>
            <person name="Shigenobu S."/>
            <person name="Bybee S.M."/>
            <person name="Larracuente A.M."/>
            <person name="Oba Y."/>
            <person name="Weng J.K."/>
        </authorList>
    </citation>
    <scope>NUCLEOTIDE SEQUENCE [LARGE SCALE GENOMIC DNA]</scope>
    <source>
        <strain evidence="9">1611_PpyrPB1</strain>
        <tissue evidence="9">Whole body</tissue>
    </source>
</reference>
<evidence type="ECO:0000256" key="3">
    <source>
        <dbReference type="ARBA" id="ARBA00022801"/>
    </source>
</evidence>
<keyword evidence="3 6" id="KW-0378">Hydrolase</keyword>
<gene>
    <name evidence="9" type="ORF">PPYR_08803</name>
</gene>
<dbReference type="InterPro" id="IPR002018">
    <property type="entry name" value="CarbesteraseB"/>
</dbReference>
<dbReference type="InParanoid" id="A0A1Y1LZP0"/>
<reference evidence="8" key="1">
    <citation type="journal article" date="2016" name="Sci. Rep.">
        <title>Molecular characterization of firefly nuptial gifts: a multi-omics approach sheds light on postcopulatory sexual selection.</title>
        <authorList>
            <person name="Al-Wathiqui N."/>
            <person name="Fallon T.R."/>
            <person name="South A."/>
            <person name="Weng J.K."/>
            <person name="Lewis S.M."/>
        </authorList>
    </citation>
    <scope>NUCLEOTIDE SEQUENCE</scope>
</reference>
<dbReference type="Pfam" id="PF00135">
    <property type="entry name" value="COesterase"/>
    <property type="match status" value="1"/>
</dbReference>
<evidence type="ECO:0000259" key="7">
    <source>
        <dbReference type="Pfam" id="PF00135"/>
    </source>
</evidence>